<dbReference type="GO" id="GO:0019752">
    <property type="term" value="P:carboxylic acid metabolic process"/>
    <property type="evidence" value="ECO:0007669"/>
    <property type="project" value="UniProtKB-ARBA"/>
</dbReference>
<evidence type="ECO:0000313" key="5">
    <source>
        <dbReference type="Proteomes" id="UP000001052"/>
    </source>
</evidence>
<dbReference type="RefSeq" id="WP_015752367.1">
    <property type="nucleotide sequence ID" value="NC_013223.1"/>
</dbReference>
<name>C8X4K1_DESRD</name>
<keyword evidence="5" id="KW-1185">Reference proteome</keyword>
<organism evidence="4 5">
    <name type="scientific">Desulfohalobium retbaense (strain ATCC 49708 / DSM 5692 / JCM 16813 / HR100)</name>
    <dbReference type="NCBI Taxonomy" id="485915"/>
    <lineage>
        <taxon>Bacteria</taxon>
        <taxon>Pseudomonadati</taxon>
        <taxon>Thermodesulfobacteriota</taxon>
        <taxon>Desulfovibrionia</taxon>
        <taxon>Desulfovibrionales</taxon>
        <taxon>Desulfohalobiaceae</taxon>
        <taxon>Desulfohalobium</taxon>
    </lineage>
</organism>
<evidence type="ECO:0000256" key="2">
    <source>
        <dbReference type="ARBA" id="ARBA00022723"/>
    </source>
</evidence>
<dbReference type="PANTHER" id="PTHR11820:SF7">
    <property type="entry name" value="ACYLPYRUVASE FAHD1, MITOCHONDRIAL"/>
    <property type="match status" value="1"/>
</dbReference>
<sequence length="249" mass="27089">MRLVRARHAGHEFEARLEGTLLVPTDGSPKLPLHRAELLAPVQQGKIVCIGLNYFEHARELGMTVPEEPQIFFKPSSAVIGPGESIILPKASSRVDFEGELAVVIGRACRRLRPEEVPEHVLGLCCANDVTARDLQRRDGLYARAKGFDTFAPLGPWIETAYPAPDDVALQTRVNGNVRQKSRTRDMIWSPWQLVAFISECMTLLPGDVILTGTPPGIGPLAPGDRVEVSIDGVGTLSNTVAAETALKQ</sequence>
<dbReference type="Proteomes" id="UP000001052">
    <property type="component" value="Chromosome"/>
</dbReference>
<feature type="domain" description="Fumarylacetoacetase-like C-terminal" evidence="3">
    <location>
        <begin position="46"/>
        <end position="241"/>
    </location>
</feature>
<dbReference type="GO" id="GO:0018773">
    <property type="term" value="F:acetylpyruvate hydrolase activity"/>
    <property type="evidence" value="ECO:0007669"/>
    <property type="project" value="TreeGrafter"/>
</dbReference>
<accession>C8X4K1</accession>
<dbReference type="OrthoDB" id="5197601at2"/>
<proteinExistence type="inferred from homology"/>
<dbReference type="HOGENOM" id="CLU_028458_4_2_7"/>
<dbReference type="EC" id="5.3.3.10" evidence="4"/>
<reference evidence="5" key="1">
    <citation type="submission" date="2009-09" db="EMBL/GenBank/DDBJ databases">
        <title>The complete chromosome of Desulfohalobium retbaense DSM 5692.</title>
        <authorList>
            <consortium name="US DOE Joint Genome Institute (JGI-PGF)"/>
            <person name="Lucas S."/>
            <person name="Copeland A."/>
            <person name="Lapidus A."/>
            <person name="Glavina del Rio T."/>
            <person name="Dalin E."/>
            <person name="Tice H."/>
            <person name="Bruce D."/>
            <person name="Goodwin L."/>
            <person name="Pitluck S."/>
            <person name="Kyrpides N."/>
            <person name="Mavromatis K."/>
            <person name="Ivanova N."/>
            <person name="Mikhailova N."/>
            <person name="Munk A.C."/>
            <person name="Brettin T."/>
            <person name="Detter J.C."/>
            <person name="Han C."/>
            <person name="Tapia R."/>
            <person name="Larimer F."/>
            <person name="Land M."/>
            <person name="Hauser L."/>
            <person name="Markowitz V."/>
            <person name="Cheng J.-F."/>
            <person name="Hugenholtz P."/>
            <person name="Woyke T."/>
            <person name="Wu D."/>
            <person name="Spring S."/>
            <person name="Klenk H.-P."/>
            <person name="Eisen J.A."/>
        </authorList>
    </citation>
    <scope>NUCLEOTIDE SEQUENCE [LARGE SCALE GENOMIC DNA]</scope>
    <source>
        <strain evidence="5">DSM 5692</strain>
    </source>
</reference>
<reference evidence="4 5" key="2">
    <citation type="journal article" date="2010" name="Stand. Genomic Sci.">
        <title>Complete genome sequence of Desulfohalobium retbaense type strain (HR(100)).</title>
        <authorList>
            <person name="Spring S."/>
            <person name="Nolan M."/>
            <person name="Lapidus A."/>
            <person name="Glavina Del Rio T."/>
            <person name="Copeland A."/>
            <person name="Tice H."/>
            <person name="Cheng J.F."/>
            <person name="Lucas S."/>
            <person name="Land M."/>
            <person name="Chen F."/>
            <person name="Bruce D."/>
            <person name="Goodwin L."/>
            <person name="Pitluck S."/>
            <person name="Ivanova N."/>
            <person name="Mavromatis K."/>
            <person name="Mikhailova N."/>
            <person name="Pati A."/>
            <person name="Chen A."/>
            <person name="Palaniappan K."/>
            <person name="Hauser L."/>
            <person name="Chang Y.J."/>
            <person name="Jeffries C.D."/>
            <person name="Munk C."/>
            <person name="Kiss H."/>
            <person name="Chain P."/>
            <person name="Han C."/>
            <person name="Brettin T."/>
            <person name="Detter J.C."/>
            <person name="Schuler E."/>
            <person name="Goker M."/>
            <person name="Rohde M."/>
            <person name="Bristow J."/>
            <person name="Eisen J.A."/>
            <person name="Markowitz V."/>
            <person name="Hugenholtz P."/>
            <person name="Kyrpides N.C."/>
            <person name="Klenk H.P."/>
        </authorList>
    </citation>
    <scope>NUCLEOTIDE SEQUENCE [LARGE SCALE GENOMIC DNA]</scope>
    <source>
        <strain evidence="4 5">DSM 5692</strain>
    </source>
</reference>
<dbReference type="AlphaFoldDB" id="C8X4K1"/>
<dbReference type="GO" id="GO:0008704">
    <property type="term" value="F:5-carboxymethyl-2-hydroxymuconate delta-isomerase activity"/>
    <property type="evidence" value="ECO:0007669"/>
    <property type="project" value="UniProtKB-EC"/>
</dbReference>
<dbReference type="GO" id="GO:0046872">
    <property type="term" value="F:metal ion binding"/>
    <property type="evidence" value="ECO:0007669"/>
    <property type="project" value="UniProtKB-KW"/>
</dbReference>
<keyword evidence="2" id="KW-0479">Metal-binding</keyword>
<dbReference type="Gene3D" id="3.90.850.10">
    <property type="entry name" value="Fumarylacetoacetase-like, C-terminal domain"/>
    <property type="match status" value="1"/>
</dbReference>
<comment type="similarity">
    <text evidence="1">Belongs to the FAH family.</text>
</comment>
<dbReference type="Pfam" id="PF01557">
    <property type="entry name" value="FAA_hydrolase"/>
    <property type="match status" value="1"/>
</dbReference>
<dbReference type="KEGG" id="drt:Dret_1940"/>
<dbReference type="FunFam" id="3.90.850.10:FF:000002">
    <property type="entry name" value="2-hydroxyhepta-2,4-diene-1,7-dioate isomerase"/>
    <property type="match status" value="1"/>
</dbReference>
<dbReference type="eggNOG" id="COG0179">
    <property type="taxonomic scope" value="Bacteria"/>
</dbReference>
<dbReference type="PANTHER" id="PTHR11820">
    <property type="entry name" value="ACYLPYRUVASE"/>
    <property type="match status" value="1"/>
</dbReference>
<protein>
    <submittedName>
        <fullName evidence="4">5-carboxymethyl-2-hydroxymuconateDelta-isomerase</fullName>
        <ecNumber evidence="4">5.3.3.10</ecNumber>
    </submittedName>
</protein>
<evidence type="ECO:0000313" key="4">
    <source>
        <dbReference type="EMBL" id="ACV69224.1"/>
    </source>
</evidence>
<dbReference type="EMBL" id="CP001734">
    <property type="protein sequence ID" value="ACV69224.1"/>
    <property type="molecule type" value="Genomic_DNA"/>
</dbReference>
<dbReference type="InterPro" id="IPR036663">
    <property type="entry name" value="Fumarylacetoacetase_C_sf"/>
</dbReference>
<dbReference type="SUPFAM" id="SSF56529">
    <property type="entry name" value="FAH"/>
    <property type="match status" value="1"/>
</dbReference>
<dbReference type="STRING" id="485915.Dret_1940"/>
<evidence type="ECO:0000256" key="1">
    <source>
        <dbReference type="ARBA" id="ARBA00010211"/>
    </source>
</evidence>
<dbReference type="InterPro" id="IPR011234">
    <property type="entry name" value="Fumarylacetoacetase-like_C"/>
</dbReference>
<evidence type="ECO:0000259" key="3">
    <source>
        <dbReference type="Pfam" id="PF01557"/>
    </source>
</evidence>
<keyword evidence="4" id="KW-0413">Isomerase</keyword>
<gene>
    <name evidence="4" type="ordered locus">Dret_1940</name>
</gene>